<keyword evidence="7 9" id="KW-0472">Membrane</keyword>
<comment type="similarity">
    <text evidence="8">Belongs to the binding-protein-dependent transport system permease family. LivHM subfamily.</text>
</comment>
<keyword evidence="4 9" id="KW-0812">Transmembrane</keyword>
<evidence type="ECO:0000313" key="10">
    <source>
        <dbReference type="EMBL" id="OBZ96175.1"/>
    </source>
</evidence>
<dbReference type="GO" id="GO:0005886">
    <property type="term" value="C:plasma membrane"/>
    <property type="evidence" value="ECO:0007669"/>
    <property type="project" value="UniProtKB-SubCell"/>
</dbReference>
<sequence>MAYFLQQLASALPIAALYALLAFGYSIAFSVTRRADLTYGALFGFSGQIFLLFSDFAWNRLWLVLPAALAVGAISALVYALGAGLFIGRSIMRRLVVTSANTVVVASLGVALVLMELSRIAAETRSLWLPPFLNMPLTLWPDPQFPVTLTVIQLLNTLLMLALVGAGHVFLARSAWGRAWRAVSDDAGAAALCGVDGSRVFVAAYGLSALLAAVAGILATSYYGNMDFGAGLVFGVKVLFIAAIGGQTAPVLAALGAAAIGLSETLWSAYGPMLWRDFAIFSFLVLLLVLTRKEQFQP</sequence>
<reference evidence="10 11" key="1">
    <citation type="journal article" date="2016" name="Syst. Appl. Microbiol.">
        <title>Pararhizobium polonicum sp. nov. isolated from tumors on stone fruit rootstocks.</title>
        <authorList>
            <person name="Pulawska J."/>
            <person name="Kuzmanovic N."/>
            <person name="Willems A."/>
            <person name="Pothier J.F."/>
        </authorList>
    </citation>
    <scope>NUCLEOTIDE SEQUENCE [LARGE SCALE GENOMIC DNA]</scope>
    <source>
        <strain evidence="10 11">F5.1</strain>
    </source>
</reference>
<evidence type="ECO:0000256" key="2">
    <source>
        <dbReference type="ARBA" id="ARBA00022448"/>
    </source>
</evidence>
<dbReference type="EMBL" id="LGLV01000005">
    <property type="protein sequence ID" value="OBZ96175.1"/>
    <property type="molecule type" value="Genomic_DNA"/>
</dbReference>
<feature type="transmembrane region" description="Helical" evidence="9">
    <location>
        <begin position="64"/>
        <end position="88"/>
    </location>
</feature>
<name>A0A1C7P4H3_9HYPH</name>
<evidence type="ECO:0000256" key="9">
    <source>
        <dbReference type="SAM" id="Phobius"/>
    </source>
</evidence>
<feature type="transmembrane region" description="Helical" evidence="9">
    <location>
        <begin position="239"/>
        <end position="262"/>
    </location>
</feature>
<keyword evidence="5" id="KW-0029">Amino-acid transport</keyword>
<organism evidence="10 11">
    <name type="scientific">Pararhizobium polonicum</name>
    <dbReference type="NCBI Taxonomy" id="1612624"/>
    <lineage>
        <taxon>Bacteria</taxon>
        <taxon>Pseudomonadati</taxon>
        <taxon>Pseudomonadota</taxon>
        <taxon>Alphaproteobacteria</taxon>
        <taxon>Hyphomicrobiales</taxon>
        <taxon>Rhizobiaceae</taxon>
        <taxon>Rhizobium/Agrobacterium group</taxon>
        <taxon>Pararhizobium</taxon>
    </lineage>
</organism>
<feature type="transmembrane region" description="Helical" evidence="9">
    <location>
        <begin position="95"/>
        <end position="115"/>
    </location>
</feature>
<dbReference type="InterPro" id="IPR001851">
    <property type="entry name" value="ABC_transp_permease"/>
</dbReference>
<feature type="transmembrane region" description="Helical" evidence="9">
    <location>
        <begin position="12"/>
        <end position="32"/>
    </location>
</feature>
<dbReference type="AlphaFoldDB" id="A0A1C7P4H3"/>
<evidence type="ECO:0000256" key="7">
    <source>
        <dbReference type="ARBA" id="ARBA00023136"/>
    </source>
</evidence>
<dbReference type="STRING" id="1612624.ADU59_07380"/>
<keyword evidence="2" id="KW-0813">Transport</keyword>
<gene>
    <name evidence="10" type="ORF">ADU59_07380</name>
</gene>
<dbReference type="PATRIC" id="fig|1612624.7.peg.1556"/>
<evidence type="ECO:0000256" key="5">
    <source>
        <dbReference type="ARBA" id="ARBA00022970"/>
    </source>
</evidence>
<dbReference type="GO" id="GO:0022857">
    <property type="term" value="F:transmembrane transporter activity"/>
    <property type="evidence" value="ECO:0007669"/>
    <property type="project" value="InterPro"/>
</dbReference>
<feature type="transmembrane region" description="Helical" evidence="9">
    <location>
        <begin position="274"/>
        <end position="291"/>
    </location>
</feature>
<dbReference type="InterPro" id="IPR052157">
    <property type="entry name" value="BCAA_transport_permease"/>
</dbReference>
<dbReference type="PANTHER" id="PTHR11795:SF445">
    <property type="entry name" value="AMINO ACID ABC TRANSPORTER PERMEASE PROTEIN"/>
    <property type="match status" value="1"/>
</dbReference>
<comment type="subcellular location">
    <subcellularLocation>
        <location evidence="1">Cell membrane</location>
        <topology evidence="1">Multi-pass membrane protein</topology>
    </subcellularLocation>
</comment>
<feature type="transmembrane region" description="Helical" evidence="9">
    <location>
        <begin position="145"/>
        <end position="171"/>
    </location>
</feature>
<comment type="caution">
    <text evidence="10">The sequence shown here is derived from an EMBL/GenBank/DDBJ whole genome shotgun (WGS) entry which is preliminary data.</text>
</comment>
<evidence type="ECO:0000256" key="6">
    <source>
        <dbReference type="ARBA" id="ARBA00022989"/>
    </source>
</evidence>
<proteinExistence type="inferred from homology"/>
<dbReference type="PANTHER" id="PTHR11795">
    <property type="entry name" value="BRANCHED-CHAIN AMINO ACID TRANSPORT SYSTEM PERMEASE PROTEIN LIVH"/>
    <property type="match status" value="1"/>
</dbReference>
<keyword evidence="11" id="KW-1185">Reference proteome</keyword>
<evidence type="ECO:0000256" key="1">
    <source>
        <dbReference type="ARBA" id="ARBA00004651"/>
    </source>
</evidence>
<dbReference type="Pfam" id="PF02653">
    <property type="entry name" value="BPD_transp_2"/>
    <property type="match status" value="1"/>
</dbReference>
<accession>A0A1C7P4H3</accession>
<keyword evidence="6 9" id="KW-1133">Transmembrane helix</keyword>
<dbReference type="CDD" id="cd06582">
    <property type="entry name" value="TM_PBP1_LivH_like"/>
    <property type="match status" value="1"/>
</dbReference>
<protein>
    <submittedName>
        <fullName evidence="10">Branched-chain amino acid ABC transporter permease</fullName>
    </submittedName>
</protein>
<feature type="transmembrane region" description="Helical" evidence="9">
    <location>
        <begin position="200"/>
        <end position="219"/>
    </location>
</feature>
<evidence type="ECO:0000256" key="8">
    <source>
        <dbReference type="ARBA" id="ARBA00037998"/>
    </source>
</evidence>
<dbReference type="OrthoDB" id="8116969at2"/>
<evidence type="ECO:0000313" key="11">
    <source>
        <dbReference type="Proteomes" id="UP000093111"/>
    </source>
</evidence>
<feature type="transmembrane region" description="Helical" evidence="9">
    <location>
        <begin position="39"/>
        <end position="58"/>
    </location>
</feature>
<evidence type="ECO:0000256" key="4">
    <source>
        <dbReference type="ARBA" id="ARBA00022692"/>
    </source>
</evidence>
<dbReference type="RefSeq" id="WP_068953202.1">
    <property type="nucleotide sequence ID" value="NZ_LGLV01000005.1"/>
</dbReference>
<dbReference type="GO" id="GO:0006865">
    <property type="term" value="P:amino acid transport"/>
    <property type="evidence" value="ECO:0007669"/>
    <property type="project" value="UniProtKB-KW"/>
</dbReference>
<keyword evidence="3" id="KW-1003">Cell membrane</keyword>
<evidence type="ECO:0000256" key="3">
    <source>
        <dbReference type="ARBA" id="ARBA00022475"/>
    </source>
</evidence>
<dbReference type="Proteomes" id="UP000093111">
    <property type="component" value="Unassembled WGS sequence"/>
</dbReference>